<dbReference type="UniPathway" id="UPA00705"/>
<dbReference type="PANTHER" id="PTHR10422:SF18">
    <property type="entry name" value="CYTOCHROME C OXIDASE SUBUNIT 1"/>
    <property type="match status" value="1"/>
</dbReference>
<dbReference type="GO" id="GO:0015990">
    <property type="term" value="P:electron transport coupled proton transport"/>
    <property type="evidence" value="ECO:0007669"/>
    <property type="project" value="TreeGrafter"/>
</dbReference>
<dbReference type="InterPro" id="IPR023616">
    <property type="entry name" value="Cyt_c_oxase-like_su1_dom"/>
</dbReference>
<evidence type="ECO:0000256" key="6">
    <source>
        <dbReference type="ARBA" id="ARBA00022886"/>
    </source>
</evidence>
<comment type="similarity">
    <text evidence="2">In the N-terminal section; belongs to the heme-copper respiratory oxidase family.</text>
</comment>
<dbReference type="EMBL" id="KY362513">
    <property type="protein sequence ID" value="ARB49959.1"/>
    <property type="molecule type" value="Genomic_DNA"/>
</dbReference>
<keyword evidence="6" id="KW-0404">Intron homing</keyword>
<dbReference type="InterPro" id="IPR004860">
    <property type="entry name" value="LAGLIDADG_dom"/>
</dbReference>
<dbReference type="Pfam" id="PF00961">
    <property type="entry name" value="LAGLIDADG_1"/>
    <property type="match status" value="1"/>
</dbReference>
<name>A0A1V0FW59_9LECA</name>
<dbReference type="GO" id="GO:0005739">
    <property type="term" value="C:mitochondrion"/>
    <property type="evidence" value="ECO:0007669"/>
    <property type="project" value="UniProtKB-ARBA"/>
</dbReference>
<reference evidence="9" key="1">
    <citation type="submission" date="2016-12" db="EMBL/GenBank/DDBJ databases">
        <title>The complete anotated genome of the lichenized fungas Coccocarpia palmicola.</title>
        <authorList>
            <person name="Streich S.P."/>
            <person name="Keepers K.G."/>
            <person name="Pogoda C.S."/>
            <person name="Lendemer J.C."/>
            <person name="Tripp E.A."/>
            <person name="Kane N.C."/>
        </authorList>
    </citation>
    <scope>NUCLEOTIDE SEQUENCE</scope>
</reference>
<organism evidence="9">
    <name type="scientific">Coccocarpia palmicola</name>
    <dbReference type="NCBI Taxonomy" id="301477"/>
    <lineage>
        <taxon>Eukaryota</taxon>
        <taxon>Fungi</taxon>
        <taxon>Dikarya</taxon>
        <taxon>Ascomycota</taxon>
        <taxon>Pezizomycotina</taxon>
        <taxon>Lecanoromycetes</taxon>
        <taxon>OSLEUM clade</taxon>
        <taxon>Lecanoromycetidae</taxon>
        <taxon>Peltigerales</taxon>
        <taxon>Collematineae</taxon>
        <taxon>Coccocarpiaceae</taxon>
        <taxon>Coccocarpia</taxon>
    </lineage>
</organism>
<proteinExistence type="inferred from homology"/>
<feature type="domain" description="Cytochrome oxidase subunit I profile" evidence="8">
    <location>
        <begin position="1"/>
        <end position="80"/>
    </location>
</feature>
<keyword evidence="7" id="KW-1133">Transmembrane helix</keyword>
<keyword evidence="7" id="KW-0472">Membrane</keyword>
<dbReference type="PRINTS" id="PR01165">
    <property type="entry name" value="CYCOXIDASEI"/>
</dbReference>
<dbReference type="Gene3D" id="3.10.28.10">
    <property type="entry name" value="Homing endonucleases"/>
    <property type="match status" value="1"/>
</dbReference>
<keyword evidence="4 9" id="KW-0255">Endonuclease</keyword>
<dbReference type="InterPro" id="IPR000883">
    <property type="entry name" value="Cyt_C_Oxase_1"/>
</dbReference>
<keyword evidence="7" id="KW-0812">Transmembrane</keyword>
<dbReference type="GO" id="GO:0020037">
    <property type="term" value="F:heme binding"/>
    <property type="evidence" value="ECO:0007669"/>
    <property type="project" value="InterPro"/>
</dbReference>
<keyword evidence="9" id="KW-0496">Mitochondrion</keyword>
<geneLocation type="mitochondrion" evidence="9"/>
<evidence type="ECO:0000256" key="2">
    <source>
        <dbReference type="ARBA" id="ARBA00010468"/>
    </source>
</evidence>
<dbReference type="Pfam" id="PF00115">
    <property type="entry name" value="COX1"/>
    <property type="match status" value="1"/>
</dbReference>
<dbReference type="GO" id="GO:0004519">
    <property type="term" value="F:endonuclease activity"/>
    <property type="evidence" value="ECO:0007669"/>
    <property type="project" value="UniProtKB-KW"/>
</dbReference>
<dbReference type="GO" id="GO:0004129">
    <property type="term" value="F:cytochrome-c oxidase activity"/>
    <property type="evidence" value="ECO:0007669"/>
    <property type="project" value="InterPro"/>
</dbReference>
<keyword evidence="5" id="KW-0378">Hydrolase</keyword>
<comment type="similarity">
    <text evidence="1">In the C-terminal section; belongs to the LAGLIDADG endonuclease family.</text>
</comment>
<dbReference type="GO" id="GO:0006123">
    <property type="term" value="P:mitochondrial electron transport, cytochrome c to oxygen"/>
    <property type="evidence" value="ECO:0007669"/>
    <property type="project" value="TreeGrafter"/>
</dbReference>
<keyword evidence="3" id="KW-0540">Nuclease</keyword>
<evidence type="ECO:0000259" key="8">
    <source>
        <dbReference type="PROSITE" id="PS50855"/>
    </source>
</evidence>
<protein>
    <submittedName>
        <fullName evidence="9">LAGLIDADG homing endonuclease-like protein</fullName>
    </submittedName>
</protein>
<feature type="transmembrane region" description="Helical" evidence="7">
    <location>
        <begin position="16"/>
        <end position="37"/>
    </location>
</feature>
<dbReference type="GO" id="GO:0016787">
    <property type="term" value="F:hydrolase activity"/>
    <property type="evidence" value="ECO:0007669"/>
    <property type="project" value="UniProtKB-KW"/>
</dbReference>
<evidence type="ECO:0000256" key="5">
    <source>
        <dbReference type="ARBA" id="ARBA00022801"/>
    </source>
</evidence>
<feature type="transmembrane region" description="Helical" evidence="7">
    <location>
        <begin position="57"/>
        <end position="79"/>
    </location>
</feature>
<dbReference type="Gene3D" id="1.20.210.10">
    <property type="entry name" value="Cytochrome c oxidase-like, subunit I domain"/>
    <property type="match status" value="1"/>
</dbReference>
<dbReference type="AlphaFoldDB" id="A0A1V0FW59"/>
<dbReference type="PANTHER" id="PTHR10422">
    <property type="entry name" value="CYTOCHROME C OXIDASE SUBUNIT 1"/>
    <property type="match status" value="1"/>
</dbReference>
<evidence type="ECO:0000256" key="4">
    <source>
        <dbReference type="ARBA" id="ARBA00022759"/>
    </source>
</evidence>
<dbReference type="InterPro" id="IPR036927">
    <property type="entry name" value="Cyt_c_oxase-like_su1_sf"/>
</dbReference>
<dbReference type="PROSITE" id="PS50855">
    <property type="entry name" value="COX1"/>
    <property type="match status" value="1"/>
</dbReference>
<dbReference type="InterPro" id="IPR027434">
    <property type="entry name" value="Homing_endonucl"/>
</dbReference>
<evidence type="ECO:0000256" key="3">
    <source>
        <dbReference type="ARBA" id="ARBA00022722"/>
    </source>
</evidence>
<accession>A0A1V0FW59</accession>
<dbReference type="SUPFAM" id="SSF55608">
    <property type="entry name" value="Homing endonucleases"/>
    <property type="match status" value="1"/>
</dbReference>
<dbReference type="RefSeq" id="YP_009355406.1">
    <property type="nucleotide sequence ID" value="NC_034332.1"/>
</dbReference>
<evidence type="ECO:0000313" key="9">
    <source>
        <dbReference type="EMBL" id="ARB49959.1"/>
    </source>
</evidence>
<evidence type="ECO:0000256" key="1">
    <source>
        <dbReference type="ARBA" id="ARBA00009332"/>
    </source>
</evidence>
<dbReference type="GO" id="GO:0016020">
    <property type="term" value="C:membrane"/>
    <property type="evidence" value="ECO:0007669"/>
    <property type="project" value="InterPro"/>
</dbReference>
<dbReference type="GO" id="GO:0006314">
    <property type="term" value="P:intron homing"/>
    <property type="evidence" value="ECO:0007669"/>
    <property type="project" value="UniProtKB-KW"/>
</dbReference>
<sequence length="162" mass="17886">MWRERWLSSSNAKDIGILYLIYALLAGLAGTAFSVLIRLELSGPGVQFIADNQLYNSIITAHAIVMIFFMVMPAMIGGFGKIDNDIIKYSGRIMQSSKNNQLAPYLAGLIEADGSFAIHDKNSKAKPYNPNILVIFSLPDKPLAEKLHEITKVGTIQIKKKC</sequence>
<dbReference type="SUPFAM" id="SSF81442">
    <property type="entry name" value="Cytochrome c oxidase subunit I-like"/>
    <property type="match status" value="1"/>
</dbReference>
<evidence type="ECO:0000256" key="7">
    <source>
        <dbReference type="SAM" id="Phobius"/>
    </source>
</evidence>
<dbReference type="GeneID" id="32232072"/>